<keyword evidence="1" id="KW-1133">Transmembrane helix</keyword>
<proteinExistence type="predicted"/>
<evidence type="ECO:0000313" key="2">
    <source>
        <dbReference type="EMBL" id="SVA25991.1"/>
    </source>
</evidence>
<dbReference type="AlphaFoldDB" id="A0A381UE12"/>
<name>A0A381UE12_9ZZZZ</name>
<sequence length="32" mass="3720">MEIFYFVVGWSLSLAGLYVVHKLLIVAEKHEK</sequence>
<dbReference type="EMBL" id="UINC01006183">
    <property type="protein sequence ID" value="SVA25991.1"/>
    <property type="molecule type" value="Genomic_DNA"/>
</dbReference>
<reference evidence="2" key="1">
    <citation type="submission" date="2018-05" db="EMBL/GenBank/DDBJ databases">
        <authorList>
            <person name="Lanie J.A."/>
            <person name="Ng W.-L."/>
            <person name="Kazmierczak K.M."/>
            <person name="Andrzejewski T.M."/>
            <person name="Davidsen T.M."/>
            <person name="Wayne K.J."/>
            <person name="Tettelin H."/>
            <person name="Glass J.I."/>
            <person name="Rusch D."/>
            <person name="Podicherti R."/>
            <person name="Tsui H.-C.T."/>
            <person name="Winkler M.E."/>
        </authorList>
    </citation>
    <scope>NUCLEOTIDE SEQUENCE</scope>
</reference>
<accession>A0A381UE12</accession>
<organism evidence="2">
    <name type="scientific">marine metagenome</name>
    <dbReference type="NCBI Taxonomy" id="408172"/>
    <lineage>
        <taxon>unclassified sequences</taxon>
        <taxon>metagenomes</taxon>
        <taxon>ecological metagenomes</taxon>
    </lineage>
</organism>
<protein>
    <submittedName>
        <fullName evidence="2">Uncharacterized protein</fullName>
    </submittedName>
</protein>
<keyword evidence="1" id="KW-0812">Transmembrane</keyword>
<gene>
    <name evidence="2" type="ORF">METZ01_LOCUS78845</name>
</gene>
<feature type="transmembrane region" description="Helical" evidence="1">
    <location>
        <begin position="6"/>
        <end position="27"/>
    </location>
</feature>
<evidence type="ECO:0000256" key="1">
    <source>
        <dbReference type="SAM" id="Phobius"/>
    </source>
</evidence>
<keyword evidence="1" id="KW-0472">Membrane</keyword>